<dbReference type="PRINTS" id="PR00690">
    <property type="entry name" value="ADHESNFAMILY"/>
</dbReference>
<keyword evidence="2 4" id="KW-0813">Transport</keyword>
<dbReference type="Proteomes" id="UP000003277">
    <property type="component" value="Unassembled WGS sequence"/>
</dbReference>
<evidence type="ECO:0008006" key="8">
    <source>
        <dbReference type="Google" id="ProtNLM"/>
    </source>
</evidence>
<dbReference type="STRING" id="742743.HMPREF9453_01148"/>
<evidence type="ECO:0000256" key="1">
    <source>
        <dbReference type="ARBA" id="ARBA00011028"/>
    </source>
</evidence>
<evidence type="ECO:0000313" key="6">
    <source>
        <dbReference type="EMBL" id="EHO62889.1"/>
    </source>
</evidence>
<dbReference type="PANTHER" id="PTHR42953">
    <property type="entry name" value="HIGH-AFFINITY ZINC UPTAKE SYSTEM PROTEIN ZNUA-RELATED"/>
    <property type="match status" value="1"/>
</dbReference>
<dbReference type="InterPro" id="IPR006127">
    <property type="entry name" value="ZnuA-like"/>
</dbReference>
<dbReference type="GO" id="GO:0046872">
    <property type="term" value="F:metal ion binding"/>
    <property type="evidence" value="ECO:0007669"/>
    <property type="project" value="InterPro"/>
</dbReference>
<dbReference type="InterPro" id="IPR050492">
    <property type="entry name" value="Bact_metal-bind_prot9"/>
</dbReference>
<feature type="chain" id="PRO_5039075199" description="Zinc transport system substrate-binding protein" evidence="5">
    <location>
        <begin position="23"/>
        <end position="300"/>
    </location>
</feature>
<dbReference type="GO" id="GO:0007155">
    <property type="term" value="P:cell adhesion"/>
    <property type="evidence" value="ECO:0007669"/>
    <property type="project" value="InterPro"/>
</dbReference>
<dbReference type="Gene3D" id="3.40.50.1980">
    <property type="entry name" value="Nitrogenase molybdenum iron protein domain"/>
    <property type="match status" value="2"/>
</dbReference>
<keyword evidence="7" id="KW-1185">Reference proteome</keyword>
<dbReference type="GO" id="GO:0030001">
    <property type="term" value="P:metal ion transport"/>
    <property type="evidence" value="ECO:0007669"/>
    <property type="project" value="InterPro"/>
</dbReference>
<dbReference type="SUPFAM" id="SSF53807">
    <property type="entry name" value="Helical backbone' metal receptor"/>
    <property type="match status" value="1"/>
</dbReference>
<dbReference type="InterPro" id="IPR006128">
    <property type="entry name" value="Lipoprotein_PsaA-like"/>
</dbReference>
<sequence length="300" mass="33085">MKSYFKKEMALLLTLLALTAGCGREAPPAEEGKIPVAASFGAMEKLTEAIGGDAVSISVMVPEGIEPHDFEPRAGDLIRLKQARVFVYNGMGMEHWAEKALQSAGAENQVVVKASEKVAPIPLEDEEEREEHGDYDPHTWLGLSEAKEEARAIRDGLIAASPENRDRFMKNYDTFAKSIDSLQQEYREKLAKAPRKELVTGHAAFGYLARDFSLTQESVEDAFATGEPPARKLVELIRFCRAHHVKTIFTEEMMDPALARTLASEAGASAETLSTLEEPGSEGYLDTMRDNLEKIDKALN</sequence>
<evidence type="ECO:0000256" key="2">
    <source>
        <dbReference type="ARBA" id="ARBA00022448"/>
    </source>
</evidence>
<dbReference type="Pfam" id="PF01297">
    <property type="entry name" value="ZnuA"/>
    <property type="match status" value="1"/>
</dbReference>
<accession>H1D0L0</accession>
<evidence type="ECO:0000256" key="3">
    <source>
        <dbReference type="ARBA" id="ARBA00022729"/>
    </source>
</evidence>
<dbReference type="PATRIC" id="fig|742743.3.peg.1164"/>
<dbReference type="AlphaFoldDB" id="H1D0L0"/>
<dbReference type="InterPro" id="IPR006129">
    <property type="entry name" value="AdhesinB"/>
</dbReference>
<evidence type="ECO:0000256" key="5">
    <source>
        <dbReference type="SAM" id="SignalP"/>
    </source>
</evidence>
<dbReference type="PROSITE" id="PS51257">
    <property type="entry name" value="PROKAR_LIPOPROTEIN"/>
    <property type="match status" value="1"/>
</dbReference>
<dbReference type="PANTHER" id="PTHR42953:SF3">
    <property type="entry name" value="HIGH-AFFINITY ZINC UPTAKE SYSTEM PROTEIN ZNUA"/>
    <property type="match status" value="1"/>
</dbReference>
<evidence type="ECO:0000256" key="4">
    <source>
        <dbReference type="RuleBase" id="RU003512"/>
    </source>
</evidence>
<gene>
    <name evidence="6" type="ORF">HMPREF9453_01148</name>
</gene>
<dbReference type="HOGENOM" id="CLU_016838_1_0_9"/>
<comment type="caution">
    <text evidence="6">The sequence shown here is derived from an EMBL/GenBank/DDBJ whole genome shotgun (WGS) entry which is preliminary data.</text>
</comment>
<dbReference type="eggNOG" id="COG0803">
    <property type="taxonomic scope" value="Bacteria"/>
</dbReference>
<dbReference type="RefSeq" id="WP_008859642.1">
    <property type="nucleotide sequence ID" value="NZ_JH591188.1"/>
</dbReference>
<keyword evidence="3 5" id="KW-0732">Signal</keyword>
<dbReference type="EMBL" id="ADLT01000038">
    <property type="protein sequence ID" value="EHO62889.1"/>
    <property type="molecule type" value="Genomic_DNA"/>
</dbReference>
<dbReference type="PRINTS" id="PR00691">
    <property type="entry name" value="ADHESINB"/>
</dbReference>
<comment type="similarity">
    <text evidence="1 4">Belongs to the bacterial solute-binding protein 9 family.</text>
</comment>
<dbReference type="OrthoDB" id="9810636at2"/>
<evidence type="ECO:0000313" key="7">
    <source>
        <dbReference type="Proteomes" id="UP000003277"/>
    </source>
</evidence>
<organism evidence="6 7">
    <name type="scientific">Dialister succinatiphilus YIT 11850</name>
    <dbReference type="NCBI Taxonomy" id="742743"/>
    <lineage>
        <taxon>Bacteria</taxon>
        <taxon>Bacillati</taxon>
        <taxon>Bacillota</taxon>
        <taxon>Negativicutes</taxon>
        <taxon>Veillonellales</taxon>
        <taxon>Veillonellaceae</taxon>
        <taxon>Dialister</taxon>
    </lineage>
</organism>
<name>H1D0L0_9FIRM</name>
<protein>
    <recommendedName>
        <fullName evidence="8">Zinc transport system substrate-binding protein</fullName>
    </recommendedName>
</protein>
<reference evidence="6 7" key="1">
    <citation type="submission" date="2011-11" db="EMBL/GenBank/DDBJ databases">
        <title>The Genome Sequence of Dialister succinatiphilus YIT 11850.</title>
        <authorList>
            <consortium name="The Broad Institute Genome Sequencing Platform"/>
            <person name="Earl A."/>
            <person name="Ward D."/>
            <person name="Feldgarden M."/>
            <person name="Gevers D."/>
            <person name="Morotomi M."/>
            <person name="Young S.K."/>
            <person name="Zeng Q."/>
            <person name="Gargeya S."/>
            <person name="Fitzgerald M."/>
            <person name="Haas B."/>
            <person name="Abouelleil A."/>
            <person name="Alvarado L."/>
            <person name="Arachchi H.M."/>
            <person name="Berlin A."/>
            <person name="Brown A."/>
            <person name="Chapman S.B."/>
            <person name="Dunbar C."/>
            <person name="Gearin G."/>
            <person name="Goldberg J."/>
            <person name="Griggs A."/>
            <person name="Gujja S."/>
            <person name="Heiman D."/>
            <person name="Howarth C."/>
            <person name="Lui A."/>
            <person name="MacDonald P.J.P."/>
            <person name="Montmayeur A."/>
            <person name="Murphy C."/>
            <person name="Neiman D."/>
            <person name="Pearson M."/>
            <person name="Priest M."/>
            <person name="Roberts A."/>
            <person name="Saif S."/>
            <person name="Shea T."/>
            <person name="Sisk P."/>
            <person name="Stolte C."/>
            <person name="Sykes S."/>
            <person name="Wortman J."/>
            <person name="Nusbaum C."/>
            <person name="Birren B."/>
        </authorList>
    </citation>
    <scope>NUCLEOTIDE SEQUENCE [LARGE SCALE GENOMIC DNA]</scope>
    <source>
        <strain evidence="6 7">YIT 11850</strain>
    </source>
</reference>
<feature type="signal peptide" evidence="5">
    <location>
        <begin position="1"/>
        <end position="22"/>
    </location>
</feature>
<proteinExistence type="inferred from homology"/>